<dbReference type="AlphaFoldDB" id="A0AAD1R4F0"/>
<protein>
    <submittedName>
        <fullName evidence="1">Uncharacterized protein</fullName>
    </submittedName>
</protein>
<organism evidence="1 2">
    <name type="scientific">Pelobates cultripes</name>
    <name type="common">Western spadefoot toad</name>
    <dbReference type="NCBI Taxonomy" id="61616"/>
    <lineage>
        <taxon>Eukaryota</taxon>
        <taxon>Metazoa</taxon>
        <taxon>Chordata</taxon>
        <taxon>Craniata</taxon>
        <taxon>Vertebrata</taxon>
        <taxon>Euteleostomi</taxon>
        <taxon>Amphibia</taxon>
        <taxon>Batrachia</taxon>
        <taxon>Anura</taxon>
        <taxon>Pelobatoidea</taxon>
        <taxon>Pelobatidae</taxon>
        <taxon>Pelobates</taxon>
    </lineage>
</organism>
<reference evidence="1" key="1">
    <citation type="submission" date="2022-03" db="EMBL/GenBank/DDBJ databases">
        <authorList>
            <person name="Alioto T."/>
            <person name="Alioto T."/>
            <person name="Gomez Garrido J."/>
        </authorList>
    </citation>
    <scope>NUCLEOTIDE SEQUENCE</scope>
</reference>
<sequence>AAAGSSFLTVHESVALRQPPATLSRIARTEDLLLLDGKSCGYSQNMPPL</sequence>
<evidence type="ECO:0000313" key="2">
    <source>
        <dbReference type="Proteomes" id="UP001295444"/>
    </source>
</evidence>
<proteinExistence type="predicted"/>
<evidence type="ECO:0000313" key="1">
    <source>
        <dbReference type="EMBL" id="CAH2223699.1"/>
    </source>
</evidence>
<keyword evidence="2" id="KW-1185">Reference proteome</keyword>
<feature type="non-terminal residue" evidence="1">
    <location>
        <position position="1"/>
    </location>
</feature>
<accession>A0AAD1R4F0</accession>
<gene>
    <name evidence="1" type="ORF">PECUL_23A034216</name>
</gene>
<dbReference type="EMBL" id="OW240912">
    <property type="protein sequence ID" value="CAH2223699.1"/>
    <property type="molecule type" value="Genomic_DNA"/>
</dbReference>
<dbReference type="Proteomes" id="UP001295444">
    <property type="component" value="Chromosome 01"/>
</dbReference>
<name>A0AAD1R4F0_PELCU</name>